<feature type="chain" id="PRO_5003037925" evidence="1">
    <location>
        <begin position="22"/>
        <end position="212"/>
    </location>
</feature>
<dbReference type="KEGG" id="ngr:NAEGRDRAFT_72753"/>
<evidence type="ECO:0000313" key="2">
    <source>
        <dbReference type="EMBL" id="EFC39497.1"/>
    </source>
</evidence>
<reference evidence="2 3" key="1">
    <citation type="journal article" date="2010" name="Cell">
        <title>The genome of Naegleria gruberi illuminates early eukaryotic versatility.</title>
        <authorList>
            <person name="Fritz-Laylin L.K."/>
            <person name="Prochnik S.E."/>
            <person name="Ginger M.L."/>
            <person name="Dacks J.B."/>
            <person name="Carpenter M.L."/>
            <person name="Field M.C."/>
            <person name="Kuo A."/>
            <person name="Paredez A."/>
            <person name="Chapman J."/>
            <person name="Pham J."/>
            <person name="Shu S."/>
            <person name="Neupane R."/>
            <person name="Cipriano M."/>
            <person name="Mancuso J."/>
            <person name="Tu H."/>
            <person name="Salamov A."/>
            <person name="Lindquist E."/>
            <person name="Shapiro H."/>
            <person name="Lucas S."/>
            <person name="Grigoriev I.V."/>
            <person name="Cande W.Z."/>
            <person name="Fulton C."/>
            <person name="Rokhsar D.S."/>
            <person name="Dawson S.C."/>
        </authorList>
    </citation>
    <scope>NUCLEOTIDE SEQUENCE [LARGE SCALE GENOMIC DNA]</scope>
    <source>
        <strain evidence="2 3">NEG-M</strain>
    </source>
</reference>
<dbReference type="RefSeq" id="XP_002672241.1">
    <property type="nucleotide sequence ID" value="XM_002672195.1"/>
</dbReference>
<proteinExistence type="predicted"/>
<protein>
    <submittedName>
        <fullName evidence="2">Predicted protein</fullName>
    </submittedName>
</protein>
<keyword evidence="3" id="KW-1185">Reference proteome</keyword>
<gene>
    <name evidence="2" type="ORF">NAEGRDRAFT_72753</name>
</gene>
<dbReference type="EMBL" id="GG738899">
    <property type="protein sequence ID" value="EFC39497.1"/>
    <property type="molecule type" value="Genomic_DNA"/>
</dbReference>
<accession>D2VUR1</accession>
<name>D2VUR1_NAEGR</name>
<organism evidence="3">
    <name type="scientific">Naegleria gruberi</name>
    <name type="common">Amoeba</name>
    <dbReference type="NCBI Taxonomy" id="5762"/>
    <lineage>
        <taxon>Eukaryota</taxon>
        <taxon>Discoba</taxon>
        <taxon>Heterolobosea</taxon>
        <taxon>Tetramitia</taxon>
        <taxon>Eutetramitia</taxon>
        <taxon>Vahlkampfiidae</taxon>
        <taxon>Naegleria</taxon>
    </lineage>
</organism>
<dbReference type="AlphaFoldDB" id="D2VUR1"/>
<evidence type="ECO:0000313" key="3">
    <source>
        <dbReference type="Proteomes" id="UP000006671"/>
    </source>
</evidence>
<feature type="signal peptide" evidence="1">
    <location>
        <begin position="1"/>
        <end position="21"/>
    </location>
</feature>
<evidence type="ECO:0000256" key="1">
    <source>
        <dbReference type="SAM" id="SignalP"/>
    </source>
</evidence>
<dbReference type="InParanoid" id="D2VUR1"/>
<dbReference type="VEuPathDB" id="AmoebaDB:NAEGRDRAFT_72753"/>
<dbReference type="GeneID" id="8850925"/>
<dbReference type="Proteomes" id="UP000006671">
    <property type="component" value="Unassembled WGS sequence"/>
</dbReference>
<keyword evidence="1" id="KW-0732">Signal</keyword>
<sequence>MIKLAIALILLVGWITLLVQSKDVKFCMPPIASFTQTTKHVSYYGTARNSSYKLKIQYDSNLNKQRTDTYEQDGTLISSVISLLDASNNTILYSIKNNECSCINEGQTDGAIWAQCITQPVLAKETIAEQPALKVGYNTTNSQWTNDEYYWIVPAREPGYWWFLSQIEYVIDRNNVELGSSTFSDHTPNVNYLSLVVPTNCPSMGDCPSPRR</sequence>